<proteinExistence type="predicted"/>
<comment type="caution">
    <text evidence="1">The sequence shown here is derived from an EMBL/GenBank/DDBJ whole genome shotgun (WGS) entry which is preliminary data.</text>
</comment>
<protein>
    <submittedName>
        <fullName evidence="1">Uncharacterized protein</fullName>
    </submittedName>
</protein>
<dbReference type="Proteomes" id="UP001500604">
    <property type="component" value="Unassembled WGS sequence"/>
</dbReference>
<reference evidence="2" key="1">
    <citation type="journal article" date="2019" name="Int. J. Syst. Evol. Microbiol.">
        <title>The Global Catalogue of Microorganisms (GCM) 10K type strain sequencing project: providing services to taxonomists for standard genome sequencing and annotation.</title>
        <authorList>
            <consortium name="The Broad Institute Genomics Platform"/>
            <consortium name="The Broad Institute Genome Sequencing Center for Infectious Disease"/>
            <person name="Wu L."/>
            <person name="Ma J."/>
        </authorList>
    </citation>
    <scope>NUCLEOTIDE SEQUENCE [LARGE SCALE GENOMIC DNA]</scope>
    <source>
        <strain evidence="2">JCM 17805</strain>
    </source>
</reference>
<name>A0ABP8UXR9_9GAMM</name>
<evidence type="ECO:0000313" key="1">
    <source>
        <dbReference type="EMBL" id="GAA4648124.1"/>
    </source>
</evidence>
<gene>
    <name evidence="1" type="ORF">GCM10023116_03880</name>
</gene>
<organism evidence="1 2">
    <name type="scientific">Kistimonas scapharcae</name>
    <dbReference type="NCBI Taxonomy" id="1036133"/>
    <lineage>
        <taxon>Bacteria</taxon>
        <taxon>Pseudomonadati</taxon>
        <taxon>Pseudomonadota</taxon>
        <taxon>Gammaproteobacteria</taxon>
        <taxon>Oceanospirillales</taxon>
        <taxon>Endozoicomonadaceae</taxon>
        <taxon>Kistimonas</taxon>
    </lineage>
</organism>
<accession>A0ABP8UXR9</accession>
<keyword evidence="2" id="KW-1185">Reference proteome</keyword>
<dbReference type="EMBL" id="BAABFL010000025">
    <property type="protein sequence ID" value="GAA4648124.1"/>
    <property type="molecule type" value="Genomic_DNA"/>
</dbReference>
<dbReference type="RefSeq" id="WP_345193363.1">
    <property type="nucleotide sequence ID" value="NZ_BAABFL010000025.1"/>
</dbReference>
<sequence length="69" mass="7820">MKNLDEIKAAVDAGKKVCWMSELYEVRKDPLGRYLIVCTDNHYTTGLTDINGVLHENPADFFIAETTDE</sequence>
<evidence type="ECO:0000313" key="2">
    <source>
        <dbReference type="Proteomes" id="UP001500604"/>
    </source>
</evidence>